<feature type="region of interest" description="Disordered" evidence="1">
    <location>
        <begin position="309"/>
        <end position="551"/>
    </location>
</feature>
<evidence type="ECO:0000313" key="2">
    <source>
        <dbReference type="EMBL" id="TFY83581.1"/>
    </source>
</evidence>
<gene>
    <name evidence="2" type="ORF">EWM64_g431</name>
</gene>
<dbReference type="GO" id="GO:0006897">
    <property type="term" value="P:endocytosis"/>
    <property type="evidence" value="ECO:0007669"/>
    <property type="project" value="TreeGrafter"/>
</dbReference>
<feature type="compositionally biased region" description="Basic and acidic residues" evidence="1">
    <location>
        <begin position="509"/>
        <end position="525"/>
    </location>
</feature>
<dbReference type="Gene3D" id="1.20.1270.60">
    <property type="entry name" value="Arfaptin homology (AH) domain/BAR domain"/>
    <property type="match status" value="1"/>
</dbReference>
<dbReference type="GO" id="GO:0005886">
    <property type="term" value="C:plasma membrane"/>
    <property type="evidence" value="ECO:0007669"/>
    <property type="project" value="TreeGrafter"/>
</dbReference>
<dbReference type="Proteomes" id="UP000298061">
    <property type="component" value="Unassembled WGS sequence"/>
</dbReference>
<dbReference type="AlphaFoldDB" id="A0A4Z0AB65"/>
<name>A0A4Z0AB65_9AGAM</name>
<dbReference type="OrthoDB" id="5599269at2759"/>
<comment type="caution">
    <text evidence="2">The sequence shown here is derived from an EMBL/GenBank/DDBJ whole genome shotgun (WGS) entry which is preliminary data.</text>
</comment>
<sequence>MPSFLSSIADKAQNALQQSPLASHLPPSFAGRPTSPPAGDGSSGQGYKSHTIEQLQHQFRTFQQQYSTTSPVQKIITTEKGVALDYDSLNRDLQALSKELYTWGQDEAPDVKDITDRLAFLHFISGALANTLATKLNAARTPLKALRTNETALSARRNQRAQLDTQIGRLEHQQEKGYEKRIVELREQLAKAKRDDEPDEKEHEILKRKALKESEQLQFEAFREYAEKLSLVSQASQAILNVLPLVPPSNAEPYNGVEQTGTIRATLQHALDNWQPGHAVLSAPADLILNRENTGSFGETHAKELASISSPAIPQSNVPITPPGSQPGRASPQNTDTGKIATSVPAPAPIPIPRANSSSTVASRPKAASPVPSGVGSSPTINTASLNNAPAPIPATSAPSAVSRNPMQPEEKVPSVTPTVAETGVPVSAGANGPGPISGSLRDIPGSRMSTNAMPPSVAGGPPAPAAGGFESAEDEKRRLERERILQGSSSTAGASASVSPASTYVSAEEEKKRLEREERERLLHADSQTASGAPPHEHDEGETPPPYQDF</sequence>
<keyword evidence="3" id="KW-1185">Reference proteome</keyword>
<feature type="compositionally biased region" description="Low complexity" evidence="1">
    <location>
        <begin position="489"/>
        <end position="503"/>
    </location>
</feature>
<feature type="compositionally biased region" description="Low complexity" evidence="1">
    <location>
        <begin position="453"/>
        <end position="469"/>
    </location>
</feature>
<reference evidence="2 3" key="1">
    <citation type="submission" date="2019-02" db="EMBL/GenBank/DDBJ databases">
        <title>Genome sequencing of the rare red list fungi Hericium alpestre (H. flagellum).</title>
        <authorList>
            <person name="Buettner E."/>
            <person name="Kellner H."/>
        </authorList>
    </citation>
    <scope>NUCLEOTIDE SEQUENCE [LARGE SCALE GENOMIC DNA]</scope>
    <source>
        <strain evidence="2 3">DSM 108284</strain>
    </source>
</reference>
<feature type="region of interest" description="Disordered" evidence="1">
    <location>
        <begin position="15"/>
        <end position="48"/>
    </location>
</feature>
<feature type="compositionally biased region" description="Low complexity" evidence="1">
    <location>
        <begin position="394"/>
        <end position="403"/>
    </location>
</feature>
<protein>
    <recommendedName>
        <fullName evidence="4">Sphingolipid long chain base-responsive protein LSP1</fullName>
    </recommendedName>
</protein>
<feature type="compositionally biased region" description="Basic and acidic residues" evidence="1">
    <location>
        <begin position="475"/>
        <end position="485"/>
    </location>
</feature>
<dbReference type="InterPro" id="IPR028245">
    <property type="entry name" value="PIL1/LSP1"/>
</dbReference>
<dbReference type="STRING" id="135208.A0A4Z0AB65"/>
<dbReference type="GO" id="GO:0036286">
    <property type="term" value="C:eisosome filament"/>
    <property type="evidence" value="ECO:0007669"/>
    <property type="project" value="TreeGrafter"/>
</dbReference>
<feature type="compositionally biased region" description="Polar residues" evidence="1">
    <location>
        <begin position="309"/>
        <end position="319"/>
    </location>
</feature>
<evidence type="ECO:0000313" key="3">
    <source>
        <dbReference type="Proteomes" id="UP000298061"/>
    </source>
</evidence>
<dbReference type="InterPro" id="IPR027267">
    <property type="entry name" value="AH/BAR_dom_sf"/>
</dbReference>
<evidence type="ECO:0000256" key="1">
    <source>
        <dbReference type="SAM" id="MobiDB-lite"/>
    </source>
</evidence>
<dbReference type="EMBL" id="SFCI01000020">
    <property type="protein sequence ID" value="TFY83581.1"/>
    <property type="molecule type" value="Genomic_DNA"/>
</dbReference>
<dbReference type="GO" id="GO:0070941">
    <property type="term" value="P:eisosome assembly"/>
    <property type="evidence" value="ECO:0007669"/>
    <property type="project" value="TreeGrafter"/>
</dbReference>
<dbReference type="Pfam" id="PF13805">
    <property type="entry name" value="Pil1"/>
    <property type="match status" value="1"/>
</dbReference>
<organism evidence="2 3">
    <name type="scientific">Hericium alpestre</name>
    <dbReference type="NCBI Taxonomy" id="135208"/>
    <lineage>
        <taxon>Eukaryota</taxon>
        <taxon>Fungi</taxon>
        <taxon>Dikarya</taxon>
        <taxon>Basidiomycota</taxon>
        <taxon>Agaricomycotina</taxon>
        <taxon>Agaricomycetes</taxon>
        <taxon>Russulales</taxon>
        <taxon>Hericiaceae</taxon>
        <taxon>Hericium</taxon>
    </lineage>
</organism>
<dbReference type="PANTHER" id="PTHR31962">
    <property type="entry name" value="SPHINGOLIPID LONG CHAIN BASE-RESPONSIVE PROTEIN PIL1"/>
    <property type="match status" value="1"/>
</dbReference>
<accession>A0A4Z0AB65</accession>
<proteinExistence type="predicted"/>
<evidence type="ECO:0008006" key="4">
    <source>
        <dbReference type="Google" id="ProtNLM"/>
    </source>
</evidence>
<dbReference type="GO" id="GO:0008289">
    <property type="term" value="F:lipid binding"/>
    <property type="evidence" value="ECO:0007669"/>
    <property type="project" value="TreeGrafter"/>
</dbReference>
<feature type="compositionally biased region" description="Low complexity" evidence="1">
    <location>
        <begin position="369"/>
        <end position="379"/>
    </location>
</feature>
<dbReference type="PANTHER" id="PTHR31962:SF1">
    <property type="entry name" value="SPHINGOLIPID LONG CHAIN BASE-RESPONSIVE PROTEIN PIL1"/>
    <property type="match status" value="1"/>
</dbReference>